<keyword evidence="6" id="KW-0408">Iron</keyword>
<keyword evidence="9" id="KW-1185">Reference proteome</keyword>
<dbReference type="Proteomes" id="UP000516052">
    <property type="component" value="Chromosome"/>
</dbReference>
<dbReference type="GO" id="GO:0051213">
    <property type="term" value="F:dioxygenase activity"/>
    <property type="evidence" value="ECO:0007669"/>
    <property type="project" value="UniProtKB-KW"/>
</dbReference>
<accession>A0A7H0IE64</accession>
<reference evidence="8 9" key="1">
    <citation type="submission" date="2020-08" db="EMBL/GenBank/DDBJ databases">
        <title>A novel species.</title>
        <authorList>
            <person name="Gao J."/>
        </authorList>
    </citation>
    <scope>NUCLEOTIDE SEQUENCE [LARGE SCALE GENOMIC DNA]</scope>
    <source>
        <strain evidence="8 9">CRXT-G-22</strain>
    </source>
</reference>
<dbReference type="Gene3D" id="2.60.120.620">
    <property type="entry name" value="q2cbj1_9rhob like domain"/>
    <property type="match status" value="1"/>
</dbReference>
<evidence type="ECO:0000256" key="5">
    <source>
        <dbReference type="ARBA" id="ARBA00023002"/>
    </source>
</evidence>
<keyword evidence="3" id="KW-0847">Vitamin C</keyword>
<dbReference type="InterPro" id="IPR005123">
    <property type="entry name" value="Oxoglu/Fe-dep_dioxygenase_dom"/>
</dbReference>
<comment type="cofactor">
    <cofactor evidence="1">
        <name>L-ascorbate</name>
        <dbReference type="ChEBI" id="CHEBI:38290"/>
    </cofactor>
</comment>
<dbReference type="InterPro" id="IPR039558">
    <property type="entry name" value="TPA1/OFD1_N"/>
</dbReference>
<dbReference type="EMBL" id="CP060828">
    <property type="protein sequence ID" value="QNP71080.1"/>
    <property type="molecule type" value="Genomic_DNA"/>
</dbReference>
<evidence type="ECO:0000313" key="8">
    <source>
        <dbReference type="EMBL" id="QNP71080.1"/>
    </source>
</evidence>
<gene>
    <name evidence="8" type="ORF">IAG44_17645</name>
</gene>
<sequence>MTPLTHDPVLLADARSETVPFAYHHLSETFPAQTAARLRETFPESGFTKVTGADPEKTYTMWTRPLHPAPAESVGELPTPWQEFVREVTGARYRTALAALTGLPLDPCPVEVNLWRYPPDCWLDPHVDKPGKLVTHVFYFNEPWSESWGGNLLLLGSQDPDDVVRRVTPVHNSSVVLVRGETSWHAVESARPENPGAVRLSAQVIFHRPE</sequence>
<dbReference type="InterPro" id="IPR006620">
    <property type="entry name" value="Pro_4_hyd_alph"/>
</dbReference>
<dbReference type="PANTHER" id="PTHR12117">
    <property type="entry name" value="HISTONE ACETYLTRANSFERASE COMPLEX"/>
    <property type="match status" value="1"/>
</dbReference>
<dbReference type="AlphaFoldDB" id="A0A7H0IE64"/>
<dbReference type="InterPro" id="IPR051842">
    <property type="entry name" value="uS12_prolyl_hydroxylase"/>
</dbReference>
<keyword evidence="2" id="KW-0479">Metal-binding</keyword>
<evidence type="ECO:0000256" key="6">
    <source>
        <dbReference type="ARBA" id="ARBA00023004"/>
    </source>
</evidence>
<proteinExistence type="predicted"/>
<evidence type="ECO:0000256" key="4">
    <source>
        <dbReference type="ARBA" id="ARBA00022964"/>
    </source>
</evidence>
<feature type="domain" description="Fe2OG dioxygenase" evidence="7">
    <location>
        <begin position="108"/>
        <end position="209"/>
    </location>
</feature>
<dbReference type="PROSITE" id="PS51471">
    <property type="entry name" value="FE2OG_OXY"/>
    <property type="match status" value="1"/>
</dbReference>
<evidence type="ECO:0000259" key="7">
    <source>
        <dbReference type="PROSITE" id="PS51471"/>
    </source>
</evidence>
<dbReference type="KEGG" id="sroi:IAG44_17645"/>
<keyword evidence="5" id="KW-0560">Oxidoreductase</keyword>
<keyword evidence="4" id="KW-0223">Dioxygenase</keyword>
<name>A0A7H0IE64_9ACTN</name>
<dbReference type="GO" id="GO:0016705">
    <property type="term" value="F:oxidoreductase activity, acting on paired donors, with incorporation or reduction of molecular oxygen"/>
    <property type="evidence" value="ECO:0007669"/>
    <property type="project" value="InterPro"/>
</dbReference>
<dbReference type="PANTHER" id="PTHR12117:SF0">
    <property type="entry name" value="PROLYL 3-HYDROXYLASE OGFOD1"/>
    <property type="match status" value="1"/>
</dbReference>
<evidence type="ECO:0000313" key="9">
    <source>
        <dbReference type="Proteomes" id="UP000516052"/>
    </source>
</evidence>
<organism evidence="8 9">
    <name type="scientific">Streptomyces roseirectus</name>
    <dbReference type="NCBI Taxonomy" id="2768066"/>
    <lineage>
        <taxon>Bacteria</taxon>
        <taxon>Bacillati</taxon>
        <taxon>Actinomycetota</taxon>
        <taxon>Actinomycetes</taxon>
        <taxon>Kitasatosporales</taxon>
        <taxon>Streptomycetaceae</taxon>
        <taxon>Streptomyces</taxon>
    </lineage>
</organism>
<dbReference type="SMART" id="SM00702">
    <property type="entry name" value="P4Hc"/>
    <property type="match status" value="1"/>
</dbReference>
<dbReference type="Pfam" id="PF13661">
    <property type="entry name" value="2OG-FeII_Oxy_4"/>
    <property type="match status" value="1"/>
</dbReference>
<protein>
    <submittedName>
        <fullName evidence="8">2OG-Fe(II) oxygenase</fullName>
    </submittedName>
</protein>
<evidence type="ECO:0000256" key="2">
    <source>
        <dbReference type="ARBA" id="ARBA00022723"/>
    </source>
</evidence>
<dbReference type="RefSeq" id="WP_187748055.1">
    <property type="nucleotide sequence ID" value="NZ_CP060828.1"/>
</dbReference>
<dbReference type="GO" id="GO:0031418">
    <property type="term" value="F:L-ascorbic acid binding"/>
    <property type="evidence" value="ECO:0007669"/>
    <property type="project" value="UniProtKB-KW"/>
</dbReference>
<dbReference type="GO" id="GO:0005506">
    <property type="term" value="F:iron ion binding"/>
    <property type="evidence" value="ECO:0007669"/>
    <property type="project" value="InterPro"/>
</dbReference>
<evidence type="ECO:0000256" key="3">
    <source>
        <dbReference type="ARBA" id="ARBA00022896"/>
    </source>
</evidence>
<evidence type="ECO:0000256" key="1">
    <source>
        <dbReference type="ARBA" id="ARBA00001961"/>
    </source>
</evidence>